<evidence type="ECO:0000313" key="7">
    <source>
        <dbReference type="EMBL" id="GAA0875815.1"/>
    </source>
</evidence>
<protein>
    <submittedName>
        <fullName evidence="7">ABC transporter ATP-binding protein</fullName>
    </submittedName>
</protein>
<dbReference type="Proteomes" id="UP001501126">
    <property type="component" value="Unassembled WGS sequence"/>
</dbReference>
<name>A0ABP3Y2T6_9FLAO</name>
<evidence type="ECO:0000256" key="5">
    <source>
        <dbReference type="ARBA" id="ARBA00022840"/>
    </source>
</evidence>
<feature type="domain" description="ABC transporter" evidence="6">
    <location>
        <begin position="2"/>
        <end position="229"/>
    </location>
</feature>
<dbReference type="SUPFAM" id="SSF52540">
    <property type="entry name" value="P-loop containing nucleoside triphosphate hydrolases"/>
    <property type="match status" value="1"/>
</dbReference>
<dbReference type="Gene3D" id="3.40.50.300">
    <property type="entry name" value="P-loop containing nucleotide triphosphate hydrolases"/>
    <property type="match status" value="1"/>
</dbReference>
<evidence type="ECO:0000256" key="2">
    <source>
        <dbReference type="ARBA" id="ARBA00022448"/>
    </source>
</evidence>
<comment type="similarity">
    <text evidence="1">Belongs to the ABC transporter superfamily.</text>
</comment>
<keyword evidence="8" id="KW-1185">Reference proteome</keyword>
<keyword evidence="4" id="KW-0547">Nucleotide-binding</keyword>
<keyword evidence="3" id="KW-0536">Nodulation</keyword>
<dbReference type="InterPro" id="IPR017871">
    <property type="entry name" value="ABC_transporter-like_CS"/>
</dbReference>
<dbReference type="RefSeq" id="WP_343787688.1">
    <property type="nucleotide sequence ID" value="NZ_BAAAFH010000011.1"/>
</dbReference>
<dbReference type="GO" id="GO:0005524">
    <property type="term" value="F:ATP binding"/>
    <property type="evidence" value="ECO:0007669"/>
    <property type="project" value="UniProtKB-KW"/>
</dbReference>
<comment type="caution">
    <text evidence="7">The sequence shown here is derived from an EMBL/GenBank/DDBJ whole genome shotgun (WGS) entry which is preliminary data.</text>
</comment>
<evidence type="ECO:0000256" key="3">
    <source>
        <dbReference type="ARBA" id="ARBA00022458"/>
    </source>
</evidence>
<dbReference type="Pfam" id="PF00005">
    <property type="entry name" value="ABC_tran"/>
    <property type="match status" value="1"/>
</dbReference>
<keyword evidence="2" id="KW-0813">Transport</keyword>
<dbReference type="PROSITE" id="PS00211">
    <property type="entry name" value="ABC_TRANSPORTER_1"/>
    <property type="match status" value="1"/>
</dbReference>
<dbReference type="PANTHER" id="PTHR42711:SF5">
    <property type="entry name" value="ABC TRANSPORTER ATP-BINDING PROTEIN NATA"/>
    <property type="match status" value="1"/>
</dbReference>
<dbReference type="EMBL" id="BAAAFH010000011">
    <property type="protein sequence ID" value="GAA0875815.1"/>
    <property type="molecule type" value="Genomic_DNA"/>
</dbReference>
<reference evidence="8" key="1">
    <citation type="journal article" date="2019" name="Int. J. Syst. Evol. Microbiol.">
        <title>The Global Catalogue of Microorganisms (GCM) 10K type strain sequencing project: providing services to taxonomists for standard genome sequencing and annotation.</title>
        <authorList>
            <consortium name="The Broad Institute Genomics Platform"/>
            <consortium name="The Broad Institute Genome Sequencing Center for Infectious Disease"/>
            <person name="Wu L."/>
            <person name="Ma J."/>
        </authorList>
    </citation>
    <scope>NUCLEOTIDE SEQUENCE [LARGE SCALE GENOMIC DNA]</scope>
    <source>
        <strain evidence="8">JCM 16083</strain>
    </source>
</reference>
<dbReference type="InterPro" id="IPR050763">
    <property type="entry name" value="ABC_transporter_ATP-binding"/>
</dbReference>
<dbReference type="InterPro" id="IPR027417">
    <property type="entry name" value="P-loop_NTPase"/>
</dbReference>
<dbReference type="InterPro" id="IPR003593">
    <property type="entry name" value="AAA+_ATPase"/>
</dbReference>
<dbReference type="PROSITE" id="PS50893">
    <property type="entry name" value="ABC_TRANSPORTER_2"/>
    <property type="match status" value="1"/>
</dbReference>
<dbReference type="PANTHER" id="PTHR42711">
    <property type="entry name" value="ABC TRANSPORTER ATP-BINDING PROTEIN"/>
    <property type="match status" value="1"/>
</dbReference>
<organism evidence="7 8">
    <name type="scientific">Wandonia haliotis</name>
    <dbReference type="NCBI Taxonomy" id="574963"/>
    <lineage>
        <taxon>Bacteria</taxon>
        <taxon>Pseudomonadati</taxon>
        <taxon>Bacteroidota</taxon>
        <taxon>Flavobacteriia</taxon>
        <taxon>Flavobacteriales</taxon>
        <taxon>Crocinitomicaceae</taxon>
        <taxon>Wandonia</taxon>
    </lineage>
</organism>
<dbReference type="InterPro" id="IPR003439">
    <property type="entry name" value="ABC_transporter-like_ATP-bd"/>
</dbReference>
<dbReference type="SMART" id="SM00382">
    <property type="entry name" value="AAA"/>
    <property type="match status" value="1"/>
</dbReference>
<evidence type="ECO:0000256" key="1">
    <source>
        <dbReference type="ARBA" id="ARBA00005417"/>
    </source>
</evidence>
<accession>A0ABP3Y2T6</accession>
<evidence type="ECO:0000259" key="6">
    <source>
        <dbReference type="PROSITE" id="PS50893"/>
    </source>
</evidence>
<sequence>MLEVRNITKRYGIKLALDNVSAKFEPGKIHGILGPNGAGKTTLIRIINQIITPDDGGVYLNNRLMPREQLSSLGYLPEERGMYPNMTVSDFLLFMGSLRGLHKNESKAALDYWMEKFDIQEWRGKRIEELSKGMAQKVQFISTVFHNPDLLILDEPFSGFDPGNVKLMRGILREMKEEGKTILLSTHNMNSVEELCDHVVLIDKSKKVLEGTVQEVKGHHSEKLYAVQFSGNMIAFATALWTGFDLVDKKIIGENRYIARVRMVGDSNFRSLLETLVPKIDIEGAWEELPSMEEVFIRETTVTH</sequence>
<evidence type="ECO:0000313" key="8">
    <source>
        <dbReference type="Proteomes" id="UP001501126"/>
    </source>
</evidence>
<evidence type="ECO:0000256" key="4">
    <source>
        <dbReference type="ARBA" id="ARBA00022741"/>
    </source>
</evidence>
<keyword evidence="5 7" id="KW-0067">ATP-binding</keyword>
<gene>
    <name evidence="7" type="ORF">GCM10009118_22240</name>
</gene>
<proteinExistence type="inferred from homology"/>